<dbReference type="AlphaFoldDB" id="A0A151N0G1"/>
<evidence type="ECO:0000313" key="5">
    <source>
        <dbReference type="Proteomes" id="UP000050525"/>
    </source>
</evidence>
<dbReference type="PANTHER" id="PTHR33064:SF36">
    <property type="entry name" value="CCHC-TYPE DOMAIN-CONTAINING PROTEIN"/>
    <property type="match status" value="1"/>
</dbReference>
<evidence type="ECO:0000256" key="2">
    <source>
        <dbReference type="ARBA" id="ARBA00012180"/>
    </source>
</evidence>
<gene>
    <name evidence="4" type="ORF">Y1Q_0015044</name>
</gene>
<dbReference type="EC" id="3.1.26.4" evidence="2"/>
<proteinExistence type="inferred from homology"/>
<dbReference type="PROSITE" id="PS50878">
    <property type="entry name" value="RT_POL"/>
    <property type="match status" value="1"/>
</dbReference>
<organism evidence="4 5">
    <name type="scientific">Alligator mississippiensis</name>
    <name type="common">American alligator</name>
    <dbReference type="NCBI Taxonomy" id="8496"/>
    <lineage>
        <taxon>Eukaryota</taxon>
        <taxon>Metazoa</taxon>
        <taxon>Chordata</taxon>
        <taxon>Craniata</taxon>
        <taxon>Vertebrata</taxon>
        <taxon>Euteleostomi</taxon>
        <taxon>Archelosauria</taxon>
        <taxon>Archosauria</taxon>
        <taxon>Crocodylia</taxon>
        <taxon>Alligatoridae</taxon>
        <taxon>Alligatorinae</taxon>
        <taxon>Alligator</taxon>
    </lineage>
</organism>
<comment type="similarity">
    <text evidence="1">Belongs to the beta type-B retroviral polymerase family. HERV class-II K(HML-2) pol subfamily.</text>
</comment>
<evidence type="ECO:0000313" key="4">
    <source>
        <dbReference type="EMBL" id="KYO30313.1"/>
    </source>
</evidence>
<sequence length="207" mass="23766">MNKVTVTLHLVVPDPYTLLATLFAEDQWFTVLDLKDAFFCIPLGRDSQEIFSFEWEDPNSRRKTQLCWTVLPQDFKNSPTIFSTALSTNLQKWDKGTSGTLLQYVDDLLIAANTREECHLLTVSLLTFLGQVGYRVSRKKAQIEQERVRYLGFDISQGQRMLGPERKEAICRMAVPKTKRQLRGFFGYGRILPDLDPQLWANSQGSL</sequence>
<evidence type="ECO:0000256" key="1">
    <source>
        <dbReference type="ARBA" id="ARBA00010879"/>
    </source>
</evidence>
<evidence type="ECO:0000259" key="3">
    <source>
        <dbReference type="PROSITE" id="PS50878"/>
    </source>
</evidence>
<dbReference type="InterPro" id="IPR000477">
    <property type="entry name" value="RT_dom"/>
</dbReference>
<feature type="domain" description="Reverse transcriptase" evidence="3">
    <location>
        <begin position="1"/>
        <end position="155"/>
    </location>
</feature>
<comment type="caution">
    <text evidence="4">The sequence shown here is derived from an EMBL/GenBank/DDBJ whole genome shotgun (WGS) entry which is preliminary data.</text>
</comment>
<keyword evidence="5" id="KW-1185">Reference proteome</keyword>
<reference evidence="4 5" key="1">
    <citation type="journal article" date="2012" name="Genome Biol.">
        <title>Sequencing three crocodilian genomes to illuminate the evolution of archosaurs and amniotes.</title>
        <authorList>
            <person name="St John J.A."/>
            <person name="Braun E.L."/>
            <person name="Isberg S.R."/>
            <person name="Miles L.G."/>
            <person name="Chong A.Y."/>
            <person name="Gongora J."/>
            <person name="Dalzell P."/>
            <person name="Moran C."/>
            <person name="Bed'hom B."/>
            <person name="Abzhanov A."/>
            <person name="Burgess S.C."/>
            <person name="Cooksey A.M."/>
            <person name="Castoe T.A."/>
            <person name="Crawford N.G."/>
            <person name="Densmore L.D."/>
            <person name="Drew J.C."/>
            <person name="Edwards S.V."/>
            <person name="Faircloth B.C."/>
            <person name="Fujita M.K."/>
            <person name="Greenwold M.J."/>
            <person name="Hoffmann F.G."/>
            <person name="Howard J.M."/>
            <person name="Iguchi T."/>
            <person name="Janes D.E."/>
            <person name="Khan S.Y."/>
            <person name="Kohno S."/>
            <person name="de Koning A.J."/>
            <person name="Lance S.L."/>
            <person name="McCarthy F.M."/>
            <person name="McCormack J.E."/>
            <person name="Merchant M.E."/>
            <person name="Peterson D.G."/>
            <person name="Pollock D.D."/>
            <person name="Pourmand N."/>
            <person name="Raney B.J."/>
            <person name="Roessler K.A."/>
            <person name="Sanford J.R."/>
            <person name="Sawyer R.H."/>
            <person name="Schmidt C.J."/>
            <person name="Triplett E.W."/>
            <person name="Tuberville T.D."/>
            <person name="Venegas-Anaya M."/>
            <person name="Howard J.T."/>
            <person name="Jarvis E.D."/>
            <person name="Guillette L.J.Jr."/>
            <person name="Glenn T.C."/>
            <person name="Green R.E."/>
            <person name="Ray D.A."/>
        </authorList>
    </citation>
    <scope>NUCLEOTIDE SEQUENCE [LARGE SCALE GENOMIC DNA]</scope>
    <source>
        <strain evidence="4">KSC_2009_1</strain>
    </source>
</reference>
<dbReference type="STRING" id="8496.A0A151N0G1"/>
<dbReference type="InterPro" id="IPR043128">
    <property type="entry name" value="Rev_trsase/Diguanyl_cyclase"/>
</dbReference>
<accession>A0A151N0G1</accession>
<dbReference type="GO" id="GO:0004523">
    <property type="term" value="F:RNA-DNA hybrid ribonuclease activity"/>
    <property type="evidence" value="ECO:0007669"/>
    <property type="project" value="UniProtKB-EC"/>
</dbReference>
<dbReference type="InterPro" id="IPR051320">
    <property type="entry name" value="Viral_Replic_Matur_Polypro"/>
</dbReference>
<dbReference type="Gene3D" id="3.30.70.270">
    <property type="match status" value="1"/>
</dbReference>
<dbReference type="SUPFAM" id="SSF56672">
    <property type="entry name" value="DNA/RNA polymerases"/>
    <property type="match status" value="1"/>
</dbReference>
<dbReference type="EMBL" id="AKHW03004272">
    <property type="protein sequence ID" value="KYO30313.1"/>
    <property type="molecule type" value="Genomic_DNA"/>
</dbReference>
<name>A0A151N0G1_ALLMI</name>
<dbReference type="PANTHER" id="PTHR33064">
    <property type="entry name" value="POL PROTEIN"/>
    <property type="match status" value="1"/>
</dbReference>
<dbReference type="Pfam" id="PF00078">
    <property type="entry name" value="RVT_1"/>
    <property type="match status" value="1"/>
</dbReference>
<protein>
    <recommendedName>
        <fullName evidence="2">ribonuclease H</fullName>
        <ecNumber evidence="2">3.1.26.4</ecNumber>
    </recommendedName>
</protein>
<dbReference type="Proteomes" id="UP000050525">
    <property type="component" value="Unassembled WGS sequence"/>
</dbReference>
<dbReference type="InterPro" id="IPR043502">
    <property type="entry name" value="DNA/RNA_pol_sf"/>
</dbReference>